<dbReference type="InterPro" id="IPR002110">
    <property type="entry name" value="Ankyrin_rpt"/>
</dbReference>
<keyword evidence="4" id="KW-1133">Transmembrane helix</keyword>
<dbReference type="Gene3D" id="1.25.40.20">
    <property type="entry name" value="Ankyrin repeat-containing domain"/>
    <property type="match status" value="2"/>
</dbReference>
<feature type="repeat" description="ANK" evidence="3">
    <location>
        <begin position="477"/>
        <end position="505"/>
    </location>
</feature>
<evidence type="ECO:0000256" key="2">
    <source>
        <dbReference type="ARBA" id="ARBA00023043"/>
    </source>
</evidence>
<dbReference type="PANTHER" id="PTHR24188">
    <property type="entry name" value="ANKYRIN REPEAT PROTEIN"/>
    <property type="match status" value="1"/>
</dbReference>
<dbReference type="SUPFAM" id="SSF48403">
    <property type="entry name" value="Ankyrin repeat"/>
    <property type="match status" value="1"/>
</dbReference>
<dbReference type="InterPro" id="IPR036770">
    <property type="entry name" value="Ankyrin_rpt-contain_sf"/>
</dbReference>
<dbReference type="Proteomes" id="UP000276603">
    <property type="component" value="Unassembled WGS sequence"/>
</dbReference>
<dbReference type="OrthoDB" id="1522859at2"/>
<protein>
    <recommendedName>
        <fullName evidence="5">Peptidase M56 domain-containing protein</fullName>
    </recommendedName>
</protein>
<keyword evidence="2 3" id="KW-0040">ANK repeat</keyword>
<dbReference type="PROSITE" id="PS50297">
    <property type="entry name" value="ANK_REP_REGION"/>
    <property type="match status" value="2"/>
</dbReference>
<organism evidence="6 7">
    <name type="scientific">Ulvibacterium marinum</name>
    <dbReference type="NCBI Taxonomy" id="2419782"/>
    <lineage>
        <taxon>Bacteria</taxon>
        <taxon>Pseudomonadati</taxon>
        <taxon>Bacteroidota</taxon>
        <taxon>Flavobacteriia</taxon>
        <taxon>Flavobacteriales</taxon>
        <taxon>Flavobacteriaceae</taxon>
        <taxon>Ulvibacterium</taxon>
    </lineage>
</organism>
<sequence>MMVFLIKASLVLFVLWAFYKLFLSKESFFGLNRFYLVGCLVLTFIVPFITLPELVNHQGVVNSFVEKAQNTIDPIATNEKPTIGVDMPNPNIQDAGVQFVNENAPKDIKRGFWFWVLLFYGFGVLVLMFHFIFQIFGVLRKTGRHADTIREGKTVIVNSDRIVEPCSFFNFIFIDPKKHDYKEYEQILAHEKVHVYQWHSIDLLLAEMATIVFWFNPIAWFFRKDVEKNLEYLTDSFVLRTSEIPPQEYQMNLLNIATTQKPLSITSNYNQSLIKKRIIMMNTKKSNPYNYWKYTFIAPVVFAILLVLNKPFSAVAQTDVSVATQTDVSTAVDFNFDVNVDVEDGDLPALLLAVRKGNLEKVKTLVQQGEDVNEFVKGDGTALTNAIIHGKFEIAKFLLNNGADPDLGSQADGHPVWLAADADNMELLQLLADKGADMNKDFPGDGNAMIHATSNGNLAMVKTLQKMGADIERGVEGDGNPLIMASKGGHLEIVKYLVTAGANVNYEIMGDETPLINASEQGHLEVVKFLVKNSADVNKICTDTSADPPRVRTALKMARKNGHKEVVDYLLANGGIDR</sequence>
<accession>A0A3B0BYK7</accession>
<dbReference type="InterPro" id="IPR008756">
    <property type="entry name" value="Peptidase_M56"/>
</dbReference>
<dbReference type="PROSITE" id="PS50088">
    <property type="entry name" value="ANK_REPEAT"/>
    <property type="match status" value="3"/>
</dbReference>
<dbReference type="Pfam" id="PF05569">
    <property type="entry name" value="Peptidase_M56"/>
    <property type="match status" value="1"/>
</dbReference>
<dbReference type="Pfam" id="PF12796">
    <property type="entry name" value="Ank_2"/>
    <property type="match status" value="2"/>
</dbReference>
<keyword evidence="4" id="KW-0472">Membrane</keyword>
<feature type="domain" description="Peptidase M56" evidence="5">
    <location>
        <begin position="30"/>
        <end position="281"/>
    </location>
</feature>
<dbReference type="RefSeq" id="WP_120713767.1">
    <property type="nucleotide sequence ID" value="NZ_RBCJ01000005.1"/>
</dbReference>
<keyword evidence="7" id="KW-1185">Reference proteome</keyword>
<dbReference type="AlphaFoldDB" id="A0A3B0BYK7"/>
<reference evidence="6 7" key="1">
    <citation type="submission" date="2018-10" db="EMBL/GenBank/DDBJ databases">
        <title>Ulvibacterium marinum gen. nov., sp. nov., a novel marine bacterium of the family Flavobacteriaceae, isolated from a culture of the green alga Ulva prolifera.</title>
        <authorList>
            <person name="Zhang Z."/>
        </authorList>
    </citation>
    <scope>NUCLEOTIDE SEQUENCE [LARGE SCALE GENOMIC DNA]</scope>
    <source>
        <strain evidence="6 7">CCMM003</strain>
    </source>
</reference>
<comment type="caution">
    <text evidence="6">The sequence shown here is derived from an EMBL/GenBank/DDBJ whole genome shotgun (WGS) entry which is preliminary data.</text>
</comment>
<evidence type="ECO:0000256" key="1">
    <source>
        <dbReference type="ARBA" id="ARBA00022737"/>
    </source>
</evidence>
<feature type="transmembrane region" description="Helical" evidence="4">
    <location>
        <begin position="291"/>
        <end position="308"/>
    </location>
</feature>
<proteinExistence type="predicted"/>
<evidence type="ECO:0000313" key="7">
    <source>
        <dbReference type="Proteomes" id="UP000276603"/>
    </source>
</evidence>
<keyword evidence="1" id="KW-0677">Repeat</keyword>
<feature type="transmembrane region" description="Helical" evidence="4">
    <location>
        <begin position="34"/>
        <end position="55"/>
    </location>
</feature>
<evidence type="ECO:0000313" key="6">
    <source>
        <dbReference type="EMBL" id="RKN77870.1"/>
    </source>
</evidence>
<feature type="repeat" description="ANK" evidence="3">
    <location>
        <begin position="510"/>
        <end position="542"/>
    </location>
</feature>
<feature type="transmembrane region" description="Helical" evidence="4">
    <location>
        <begin position="112"/>
        <end position="133"/>
    </location>
</feature>
<dbReference type="PANTHER" id="PTHR24188:SF29">
    <property type="entry name" value="GH09064P"/>
    <property type="match status" value="1"/>
</dbReference>
<name>A0A3B0BYK7_9FLAO</name>
<dbReference type="SMART" id="SM00248">
    <property type="entry name" value="ANK"/>
    <property type="match status" value="7"/>
</dbReference>
<evidence type="ECO:0000256" key="3">
    <source>
        <dbReference type="PROSITE-ProRule" id="PRU00023"/>
    </source>
</evidence>
<dbReference type="EMBL" id="RBCJ01000005">
    <property type="protein sequence ID" value="RKN77870.1"/>
    <property type="molecule type" value="Genomic_DNA"/>
</dbReference>
<evidence type="ECO:0000259" key="5">
    <source>
        <dbReference type="Pfam" id="PF05569"/>
    </source>
</evidence>
<feature type="repeat" description="ANK" evidence="3">
    <location>
        <begin position="378"/>
        <end position="410"/>
    </location>
</feature>
<keyword evidence="4" id="KW-0812">Transmembrane</keyword>
<dbReference type="CDD" id="cd07341">
    <property type="entry name" value="M56_BlaR1_MecR1_like"/>
    <property type="match status" value="1"/>
</dbReference>
<evidence type="ECO:0000256" key="4">
    <source>
        <dbReference type="SAM" id="Phobius"/>
    </source>
</evidence>
<gene>
    <name evidence="6" type="ORF">D7Z94_21805</name>
</gene>
<feature type="transmembrane region" description="Helical" evidence="4">
    <location>
        <begin position="203"/>
        <end position="222"/>
    </location>
</feature>